<evidence type="ECO:0000313" key="1">
    <source>
        <dbReference type="EMBL" id="KAJ0216627.1"/>
    </source>
</evidence>
<keyword evidence="2" id="KW-1185">Reference proteome</keyword>
<accession>A0A9R1W567</accession>
<organism evidence="1 2">
    <name type="scientific">Lactuca sativa</name>
    <name type="common">Garden lettuce</name>
    <dbReference type="NCBI Taxonomy" id="4236"/>
    <lineage>
        <taxon>Eukaryota</taxon>
        <taxon>Viridiplantae</taxon>
        <taxon>Streptophyta</taxon>
        <taxon>Embryophyta</taxon>
        <taxon>Tracheophyta</taxon>
        <taxon>Spermatophyta</taxon>
        <taxon>Magnoliopsida</taxon>
        <taxon>eudicotyledons</taxon>
        <taxon>Gunneridae</taxon>
        <taxon>Pentapetalae</taxon>
        <taxon>asterids</taxon>
        <taxon>campanulids</taxon>
        <taxon>Asterales</taxon>
        <taxon>Asteraceae</taxon>
        <taxon>Cichorioideae</taxon>
        <taxon>Cichorieae</taxon>
        <taxon>Lactucinae</taxon>
        <taxon>Lactuca</taxon>
    </lineage>
</organism>
<protein>
    <submittedName>
        <fullName evidence="1">Uncharacterized protein</fullName>
    </submittedName>
</protein>
<sequence length="156" mass="17425">MIIQQTSPLTDFYEARCRPVMEETHITLHMDHPNLNFLTRGVVVANVVVVVDMDESKPVAAITMEAATLLVVSHPGYSSWVYAPTCLYPRAMQRPVAVPPQYASPSPRVLGPKLAHAYAASESSYTPIDLERAFHTMSLTPQDQNWYIWNVVIALT</sequence>
<dbReference type="Proteomes" id="UP000235145">
    <property type="component" value="Unassembled WGS sequence"/>
</dbReference>
<dbReference type="AlphaFoldDB" id="A0A9R1W567"/>
<reference evidence="1 2" key="1">
    <citation type="journal article" date="2017" name="Nat. Commun.">
        <title>Genome assembly with in vitro proximity ligation data and whole-genome triplication in lettuce.</title>
        <authorList>
            <person name="Reyes-Chin-Wo S."/>
            <person name="Wang Z."/>
            <person name="Yang X."/>
            <person name="Kozik A."/>
            <person name="Arikit S."/>
            <person name="Song C."/>
            <person name="Xia L."/>
            <person name="Froenicke L."/>
            <person name="Lavelle D.O."/>
            <person name="Truco M.J."/>
            <person name="Xia R."/>
            <person name="Zhu S."/>
            <person name="Xu C."/>
            <person name="Xu H."/>
            <person name="Xu X."/>
            <person name="Cox K."/>
            <person name="Korf I."/>
            <person name="Meyers B.C."/>
            <person name="Michelmore R.W."/>
        </authorList>
    </citation>
    <scope>NUCLEOTIDE SEQUENCE [LARGE SCALE GENOMIC DNA]</scope>
    <source>
        <strain evidence="2">cv. Salinas</strain>
        <tissue evidence="1">Seedlings</tissue>
    </source>
</reference>
<comment type="caution">
    <text evidence="1">The sequence shown here is derived from an EMBL/GenBank/DDBJ whole genome shotgun (WGS) entry which is preliminary data.</text>
</comment>
<dbReference type="EMBL" id="NBSK02000003">
    <property type="protein sequence ID" value="KAJ0216627.1"/>
    <property type="molecule type" value="Genomic_DNA"/>
</dbReference>
<proteinExistence type="predicted"/>
<name>A0A9R1W567_LACSA</name>
<evidence type="ECO:0000313" key="2">
    <source>
        <dbReference type="Proteomes" id="UP000235145"/>
    </source>
</evidence>
<gene>
    <name evidence="1" type="ORF">LSAT_V11C300137890</name>
</gene>